<gene>
    <name evidence="1" type="ORF">U0070_004746</name>
</gene>
<accession>A0AAW0HVP8</accession>
<proteinExistence type="predicted"/>
<evidence type="ECO:0000313" key="2">
    <source>
        <dbReference type="Proteomes" id="UP001488838"/>
    </source>
</evidence>
<name>A0AAW0HVP8_MYOGA</name>
<dbReference type="EMBL" id="JBBHLL010000315">
    <property type="protein sequence ID" value="KAK7806038.1"/>
    <property type="molecule type" value="Genomic_DNA"/>
</dbReference>
<reference evidence="1 2" key="1">
    <citation type="journal article" date="2023" name="bioRxiv">
        <title>Conserved and derived expression patterns and positive selection on dental genes reveal complex evolutionary context of ever-growing rodent molars.</title>
        <authorList>
            <person name="Calamari Z.T."/>
            <person name="Song A."/>
            <person name="Cohen E."/>
            <person name="Akter M."/>
            <person name="Roy R.D."/>
            <person name="Hallikas O."/>
            <person name="Christensen M.M."/>
            <person name="Li P."/>
            <person name="Marangoni P."/>
            <person name="Jernvall J."/>
            <person name="Klein O.D."/>
        </authorList>
    </citation>
    <scope>NUCLEOTIDE SEQUENCE [LARGE SCALE GENOMIC DNA]</scope>
    <source>
        <strain evidence="1">V071</strain>
    </source>
</reference>
<evidence type="ECO:0000313" key="1">
    <source>
        <dbReference type="EMBL" id="KAK7806038.1"/>
    </source>
</evidence>
<keyword evidence="2" id="KW-1185">Reference proteome</keyword>
<sequence>MMRSDHCTITMLMKKAVWHVYSTTFRCSYLASSPSSTPVTMEAKLSSRRIMSAACLETSEPVMPMAMPISAFFSAGESFTPSPVTATMAPCL</sequence>
<organism evidence="1 2">
    <name type="scientific">Myodes glareolus</name>
    <name type="common">Bank vole</name>
    <name type="synonym">Clethrionomys glareolus</name>
    <dbReference type="NCBI Taxonomy" id="447135"/>
    <lineage>
        <taxon>Eukaryota</taxon>
        <taxon>Metazoa</taxon>
        <taxon>Chordata</taxon>
        <taxon>Craniata</taxon>
        <taxon>Vertebrata</taxon>
        <taxon>Euteleostomi</taxon>
        <taxon>Mammalia</taxon>
        <taxon>Eutheria</taxon>
        <taxon>Euarchontoglires</taxon>
        <taxon>Glires</taxon>
        <taxon>Rodentia</taxon>
        <taxon>Myomorpha</taxon>
        <taxon>Muroidea</taxon>
        <taxon>Cricetidae</taxon>
        <taxon>Arvicolinae</taxon>
        <taxon>Myodes</taxon>
    </lineage>
</organism>
<dbReference type="AlphaFoldDB" id="A0AAW0HVP8"/>
<protein>
    <submittedName>
        <fullName evidence="1">Uncharacterized protein</fullName>
    </submittedName>
</protein>
<dbReference type="Proteomes" id="UP001488838">
    <property type="component" value="Unassembled WGS sequence"/>
</dbReference>
<comment type="caution">
    <text evidence="1">The sequence shown here is derived from an EMBL/GenBank/DDBJ whole genome shotgun (WGS) entry which is preliminary data.</text>
</comment>